<dbReference type="SUPFAM" id="SSF54427">
    <property type="entry name" value="NTF2-like"/>
    <property type="match status" value="1"/>
</dbReference>
<feature type="domain" description="DUF4440" evidence="1">
    <location>
        <begin position="23"/>
        <end position="126"/>
    </location>
</feature>
<dbReference type="InterPro" id="IPR032710">
    <property type="entry name" value="NTF2-like_dom_sf"/>
</dbReference>
<name>A0A831XE74_GEOME</name>
<dbReference type="InterPro" id="IPR027843">
    <property type="entry name" value="DUF4440"/>
</dbReference>
<organism evidence="2">
    <name type="scientific">Geobacter metallireducens</name>
    <dbReference type="NCBI Taxonomy" id="28232"/>
    <lineage>
        <taxon>Bacteria</taxon>
        <taxon>Pseudomonadati</taxon>
        <taxon>Thermodesulfobacteriota</taxon>
        <taxon>Desulfuromonadia</taxon>
        <taxon>Geobacterales</taxon>
        <taxon>Geobacteraceae</taxon>
        <taxon>Geobacter</taxon>
    </lineage>
</organism>
<comment type="caution">
    <text evidence="2">The sequence shown here is derived from an EMBL/GenBank/DDBJ whole genome shotgun (WGS) entry which is preliminary data.</text>
</comment>
<protein>
    <submittedName>
        <fullName evidence="2">Nuclear transport factor 2 family protein</fullName>
    </submittedName>
</protein>
<dbReference type="EMBL" id="DSOV01000033">
    <property type="protein sequence ID" value="HEN42189.1"/>
    <property type="molecule type" value="Genomic_DNA"/>
</dbReference>
<dbReference type="Pfam" id="PF14534">
    <property type="entry name" value="DUF4440"/>
    <property type="match status" value="1"/>
</dbReference>
<proteinExistence type="predicted"/>
<evidence type="ECO:0000259" key="1">
    <source>
        <dbReference type="Pfam" id="PF14534"/>
    </source>
</evidence>
<evidence type="ECO:0000313" key="2">
    <source>
        <dbReference type="EMBL" id="HEN42189.1"/>
    </source>
</evidence>
<reference evidence="2" key="1">
    <citation type="journal article" date="2020" name="mSystems">
        <title>Genome- and Community-Level Interaction Insights into Carbon Utilization and Element Cycling Functions of Hydrothermarchaeota in Hydrothermal Sediment.</title>
        <authorList>
            <person name="Zhou Z."/>
            <person name="Liu Y."/>
            <person name="Xu W."/>
            <person name="Pan J."/>
            <person name="Luo Z.H."/>
            <person name="Li M."/>
        </authorList>
    </citation>
    <scope>NUCLEOTIDE SEQUENCE [LARGE SCALE GENOMIC DNA]</scope>
    <source>
        <strain evidence="2">SpSt-349</strain>
    </source>
</reference>
<accession>A0A831XE74</accession>
<dbReference type="Gene3D" id="3.10.450.50">
    <property type="match status" value="1"/>
</dbReference>
<gene>
    <name evidence="2" type="ORF">ENQ87_07405</name>
</gene>
<sequence length="130" mass="14035">MPAPLLALLLLALTGCTRQEFTIEQVLQQRERALATANATLYASLISPAYRDRGVDSRAKREELAKTLAAFGPVSYRSLDRSIVVHGDSATVTGRYAMKVTAAGKPLELAGEETIRLHREAGGWKIVGGI</sequence>
<dbReference type="AlphaFoldDB" id="A0A831XE74"/>